<accession>A0ABT7SVL3</accession>
<dbReference type="Gene3D" id="3.30.1450.10">
    <property type="match status" value="1"/>
</dbReference>
<keyword evidence="2" id="KW-0812">Transmembrane</keyword>
<dbReference type="InterPro" id="IPR021534">
    <property type="entry name" value="DUF3192"/>
</dbReference>
<comment type="caution">
    <text evidence="3">The sequence shown here is derived from an EMBL/GenBank/DDBJ whole genome shotgun (WGS) entry which is preliminary data.</text>
</comment>
<dbReference type="Proteomes" id="UP001234343">
    <property type="component" value="Unassembled WGS sequence"/>
</dbReference>
<evidence type="ECO:0000313" key="3">
    <source>
        <dbReference type="EMBL" id="MDM7860231.1"/>
    </source>
</evidence>
<gene>
    <name evidence="3" type="ORF">QTP81_06455</name>
</gene>
<evidence type="ECO:0000256" key="1">
    <source>
        <dbReference type="ARBA" id="ARBA00022729"/>
    </source>
</evidence>
<evidence type="ECO:0000313" key="4">
    <source>
        <dbReference type="Proteomes" id="UP001234343"/>
    </source>
</evidence>
<sequence>MGNKVVKMVIAGFALYAIFVYSVVSFFPDRPEDMDWEDREQFNKVQIAKLNLGTSKAEILALLGSPDITEAKKTREGMLQVMFYRTQHMKSDGITTQNECTPLLFEDDVLVAWGDGVYLNFLEG</sequence>
<keyword evidence="4" id="KW-1185">Reference proteome</keyword>
<dbReference type="EMBL" id="JAUCBP010000006">
    <property type="protein sequence ID" value="MDM7860231.1"/>
    <property type="molecule type" value="Genomic_DNA"/>
</dbReference>
<protein>
    <submittedName>
        <fullName evidence="3">DUF3192 domain-containing protein</fullName>
    </submittedName>
</protein>
<reference evidence="3 4" key="1">
    <citation type="submission" date="2023-06" db="EMBL/GenBank/DDBJ databases">
        <title>Alteromonas sp. ASW11-36 isolated from intertidal sand.</title>
        <authorList>
            <person name="Li Y."/>
        </authorList>
    </citation>
    <scope>NUCLEOTIDE SEQUENCE [LARGE SCALE GENOMIC DNA]</scope>
    <source>
        <strain evidence="3 4">ASW11-36</strain>
    </source>
</reference>
<dbReference type="RefSeq" id="WP_289364488.1">
    <property type="nucleotide sequence ID" value="NZ_JAUCBP010000006.1"/>
</dbReference>
<dbReference type="InterPro" id="IPR037873">
    <property type="entry name" value="BamE-like"/>
</dbReference>
<feature type="transmembrane region" description="Helical" evidence="2">
    <location>
        <begin position="6"/>
        <end position="27"/>
    </location>
</feature>
<name>A0ABT7SVL3_9ALTE</name>
<organism evidence="3 4">
    <name type="scientific">Alteromonas arenosi</name>
    <dbReference type="NCBI Taxonomy" id="3055817"/>
    <lineage>
        <taxon>Bacteria</taxon>
        <taxon>Pseudomonadati</taxon>
        <taxon>Pseudomonadota</taxon>
        <taxon>Gammaproteobacteria</taxon>
        <taxon>Alteromonadales</taxon>
        <taxon>Alteromonadaceae</taxon>
        <taxon>Alteromonas/Salinimonas group</taxon>
        <taxon>Alteromonas</taxon>
    </lineage>
</organism>
<evidence type="ECO:0000256" key="2">
    <source>
        <dbReference type="SAM" id="Phobius"/>
    </source>
</evidence>
<proteinExistence type="predicted"/>
<keyword evidence="1" id="KW-0732">Signal</keyword>
<dbReference type="Pfam" id="PF11399">
    <property type="entry name" value="DUF3192"/>
    <property type="match status" value="1"/>
</dbReference>
<keyword evidence="2" id="KW-1133">Transmembrane helix</keyword>
<keyword evidence="2" id="KW-0472">Membrane</keyword>